<dbReference type="Proteomes" id="UP001230426">
    <property type="component" value="Unassembled WGS sequence"/>
</dbReference>
<dbReference type="EMBL" id="JAUSRB010000002">
    <property type="protein sequence ID" value="MDP9866419.1"/>
    <property type="molecule type" value="Genomic_DNA"/>
</dbReference>
<comment type="caution">
    <text evidence="4">The sequence shown here is derived from an EMBL/GenBank/DDBJ whole genome shotgun (WGS) entry which is preliminary data.</text>
</comment>
<name>A0ABT9RCC4_9ACTN</name>
<keyword evidence="5" id="KW-1185">Reference proteome</keyword>
<evidence type="ECO:0000313" key="4">
    <source>
        <dbReference type="EMBL" id="MDP9866419.1"/>
    </source>
</evidence>
<dbReference type="InterPro" id="IPR036736">
    <property type="entry name" value="ACP-like_sf"/>
</dbReference>
<evidence type="ECO:0000256" key="1">
    <source>
        <dbReference type="ARBA" id="ARBA00022450"/>
    </source>
</evidence>
<dbReference type="Gene3D" id="1.10.1200.10">
    <property type="entry name" value="ACP-like"/>
    <property type="match status" value="1"/>
</dbReference>
<dbReference type="InterPro" id="IPR009081">
    <property type="entry name" value="PP-bd_ACP"/>
</dbReference>
<sequence length="93" mass="10135">MGGDAVPDLRPPAAGRQVEEIWKSVLDISEDEADATFFELGGRAITALRIVARVENALGVRVEVGELYEHPSMDSFVHHVMARAQLPPVVGDR</sequence>
<accession>A0ABT9RCC4</accession>
<keyword evidence="1" id="KW-0596">Phosphopantetheine</keyword>
<organism evidence="4 5">
    <name type="scientific">Streptosporangium brasiliense</name>
    <dbReference type="NCBI Taxonomy" id="47480"/>
    <lineage>
        <taxon>Bacteria</taxon>
        <taxon>Bacillati</taxon>
        <taxon>Actinomycetota</taxon>
        <taxon>Actinomycetes</taxon>
        <taxon>Streptosporangiales</taxon>
        <taxon>Streptosporangiaceae</taxon>
        <taxon>Streptosporangium</taxon>
    </lineage>
</organism>
<protein>
    <submittedName>
        <fullName evidence="4">Acyl carrier protein</fullName>
    </submittedName>
</protein>
<gene>
    <name evidence="4" type="ORF">J2S55_005685</name>
</gene>
<feature type="domain" description="Carrier" evidence="3">
    <location>
        <begin position="9"/>
        <end position="84"/>
    </location>
</feature>
<dbReference type="RefSeq" id="WP_306867094.1">
    <property type="nucleotide sequence ID" value="NZ_JAUSRB010000002.1"/>
</dbReference>
<dbReference type="PROSITE" id="PS50075">
    <property type="entry name" value="CARRIER"/>
    <property type="match status" value="1"/>
</dbReference>
<dbReference type="InterPro" id="IPR020806">
    <property type="entry name" value="PKS_PP-bd"/>
</dbReference>
<evidence type="ECO:0000313" key="5">
    <source>
        <dbReference type="Proteomes" id="UP001230426"/>
    </source>
</evidence>
<dbReference type="SUPFAM" id="SSF47336">
    <property type="entry name" value="ACP-like"/>
    <property type="match status" value="1"/>
</dbReference>
<dbReference type="Pfam" id="PF00550">
    <property type="entry name" value="PP-binding"/>
    <property type="match status" value="1"/>
</dbReference>
<evidence type="ECO:0000256" key="2">
    <source>
        <dbReference type="ARBA" id="ARBA00022553"/>
    </source>
</evidence>
<proteinExistence type="predicted"/>
<dbReference type="SMART" id="SM00823">
    <property type="entry name" value="PKS_PP"/>
    <property type="match status" value="1"/>
</dbReference>
<keyword evidence="2" id="KW-0597">Phosphoprotein</keyword>
<reference evidence="4 5" key="1">
    <citation type="submission" date="2023-07" db="EMBL/GenBank/DDBJ databases">
        <title>Sequencing the genomes of 1000 actinobacteria strains.</title>
        <authorList>
            <person name="Klenk H.-P."/>
        </authorList>
    </citation>
    <scope>NUCLEOTIDE SEQUENCE [LARGE SCALE GENOMIC DNA]</scope>
    <source>
        <strain evidence="4 5">DSM 44109</strain>
    </source>
</reference>
<evidence type="ECO:0000259" key="3">
    <source>
        <dbReference type="PROSITE" id="PS50075"/>
    </source>
</evidence>